<name>A0A2D2Q1Q7_PARLV</name>
<evidence type="ECO:0000256" key="6">
    <source>
        <dbReference type="ARBA" id="ARBA00022619"/>
    </source>
</evidence>
<feature type="repeat" description="Lumazine-binding" evidence="10">
    <location>
        <begin position="96"/>
        <end position="194"/>
    </location>
</feature>
<feature type="domain" description="Lumazine-binding" evidence="11">
    <location>
        <begin position="1"/>
        <end position="95"/>
    </location>
</feature>
<evidence type="ECO:0000256" key="3">
    <source>
        <dbReference type="ARBA" id="ARBA00004887"/>
    </source>
</evidence>
<evidence type="ECO:0000256" key="4">
    <source>
        <dbReference type="ARBA" id="ARBA00012827"/>
    </source>
</evidence>
<comment type="pathway">
    <text evidence="3">Cofactor biosynthesis; riboflavin biosynthesis; riboflavin from 2-hydroxy-3-oxobutyl phosphate and 5-amino-6-(D-ribitylamino)uracil: step 2/2.</text>
</comment>
<dbReference type="GO" id="GO:0009231">
    <property type="term" value="P:riboflavin biosynthetic process"/>
    <property type="evidence" value="ECO:0007669"/>
    <property type="project" value="UniProtKB-KW"/>
</dbReference>
<feature type="domain" description="Lumazine-binding" evidence="11">
    <location>
        <begin position="96"/>
        <end position="194"/>
    </location>
</feature>
<accession>A0A2D2Q1Q7</accession>
<dbReference type="Proteomes" id="UP000231057">
    <property type="component" value="Chromosome"/>
</dbReference>
<dbReference type="OrthoDB" id="9788537at2"/>
<reference evidence="13" key="2">
    <citation type="journal article" date="2022" name="Front. Microbiol.">
        <title>Comparative Genomic Analysis Revealed Distinct Molecular Components and Organization of CO2-Concentrating Mechanism in Thermophilic Cyanobacteria.</title>
        <authorList>
            <person name="Tang J."/>
            <person name="Zhou H."/>
            <person name="Yao D."/>
            <person name="Riaz S."/>
            <person name="You D."/>
            <person name="Klepacz-Smolka A."/>
            <person name="Daroch M."/>
        </authorList>
    </citation>
    <scope>NUCLEOTIDE SEQUENCE [LARGE SCALE GENOMIC DNA]</scope>
    <source>
        <strain evidence="13">PCC 6715</strain>
    </source>
</reference>
<dbReference type="InterPro" id="IPR023366">
    <property type="entry name" value="ATP_synth_asu-like_sf"/>
</dbReference>
<keyword evidence="6" id="KW-0686">Riboflavin biosynthesis</keyword>
<organism evidence="12 13">
    <name type="scientific">Parathermosynechococcus lividus PCC 6715</name>
    <dbReference type="NCBI Taxonomy" id="1917166"/>
    <lineage>
        <taxon>Bacteria</taxon>
        <taxon>Bacillati</taxon>
        <taxon>Cyanobacteriota</taxon>
        <taxon>Cyanophyceae</taxon>
        <taxon>Acaryochloridales</taxon>
        <taxon>Thermosynechococcaceae</taxon>
        <taxon>Parathermosynechococcus</taxon>
    </lineage>
</organism>
<proteinExistence type="predicted"/>
<evidence type="ECO:0000313" key="13">
    <source>
        <dbReference type="Proteomes" id="UP000231057"/>
    </source>
</evidence>
<dbReference type="EMBL" id="CP018092">
    <property type="protein sequence ID" value="ATS18379.1"/>
    <property type="molecule type" value="Genomic_DNA"/>
</dbReference>
<dbReference type="InterPro" id="IPR026017">
    <property type="entry name" value="Lumazine-bd_dom"/>
</dbReference>
<evidence type="ECO:0000259" key="11">
    <source>
        <dbReference type="PROSITE" id="PS51177"/>
    </source>
</evidence>
<dbReference type="CDD" id="cd00402">
    <property type="entry name" value="Riboflavin_synthase_like"/>
    <property type="match status" value="1"/>
</dbReference>
<keyword evidence="7" id="KW-0808">Transferase</keyword>
<comment type="function">
    <text evidence="2">Catalyzes the dismutation of two molecules of 6,7-dimethyl-8-ribityllumazine, resulting in the formation of riboflavin and 5-amino-6-(D-ribitylamino)uracil.</text>
</comment>
<evidence type="ECO:0000256" key="5">
    <source>
        <dbReference type="ARBA" id="ARBA00013950"/>
    </source>
</evidence>
<dbReference type="EC" id="2.5.1.9" evidence="4 9"/>
<feature type="repeat" description="Lumazine-binding" evidence="10">
    <location>
        <begin position="1"/>
        <end position="95"/>
    </location>
</feature>
<keyword evidence="8" id="KW-0677">Repeat</keyword>
<dbReference type="SUPFAM" id="SSF63380">
    <property type="entry name" value="Riboflavin synthase domain-like"/>
    <property type="match status" value="2"/>
</dbReference>
<dbReference type="PIRSF" id="PIRSF000498">
    <property type="entry name" value="Riboflavin_syn_A"/>
    <property type="match status" value="1"/>
</dbReference>
<dbReference type="InterPro" id="IPR017938">
    <property type="entry name" value="Riboflavin_synthase-like_b-brl"/>
</dbReference>
<dbReference type="PROSITE" id="PS51177">
    <property type="entry name" value="LUMAZINE_BIND"/>
    <property type="match status" value="2"/>
</dbReference>
<dbReference type="FunFam" id="2.40.30.20:FF:000004">
    <property type="entry name" value="Riboflavin synthase, alpha subunit"/>
    <property type="match status" value="1"/>
</dbReference>
<evidence type="ECO:0000313" key="12">
    <source>
        <dbReference type="EMBL" id="ATS18379.1"/>
    </source>
</evidence>
<dbReference type="PANTHER" id="PTHR21098:SF12">
    <property type="entry name" value="RIBOFLAVIN SYNTHASE"/>
    <property type="match status" value="1"/>
</dbReference>
<gene>
    <name evidence="12" type="ORF">BRW62_05985</name>
</gene>
<evidence type="ECO:0000256" key="10">
    <source>
        <dbReference type="PROSITE-ProRule" id="PRU00524"/>
    </source>
</evidence>
<sequence>MFTGIIQAVGQVQWHSEHQLLITAAMAPFLKEMAIGDSIAVDGVCLTVETFDRSSFRVSVSPETLQRTTLGEKAQQGAAVNLEPALRVGDKLGGHFVTGHVDGVGSLRAIAPTGESWELTVAAPLAVATYIIPKGSIAINGISLTVAACNELGDEFTVAVIPHTYRETTLQFLQIGDAVNLEADLLGKYTHKLLGRSAAPATDSTIDIPFLQTHGYA</sequence>
<comment type="catalytic activity">
    <reaction evidence="1">
        <text>2 6,7-dimethyl-8-(1-D-ribityl)lumazine + H(+) = 5-amino-6-(D-ribitylamino)uracil + riboflavin</text>
        <dbReference type="Rhea" id="RHEA:20772"/>
        <dbReference type="ChEBI" id="CHEBI:15378"/>
        <dbReference type="ChEBI" id="CHEBI:15934"/>
        <dbReference type="ChEBI" id="CHEBI:57986"/>
        <dbReference type="ChEBI" id="CHEBI:58201"/>
        <dbReference type="EC" id="2.5.1.9"/>
    </reaction>
</comment>
<dbReference type="AlphaFoldDB" id="A0A2D2Q1Q7"/>
<keyword evidence="13" id="KW-1185">Reference proteome</keyword>
<dbReference type="NCBIfam" id="TIGR00187">
    <property type="entry name" value="ribE"/>
    <property type="match status" value="1"/>
</dbReference>
<dbReference type="PANTHER" id="PTHR21098">
    <property type="entry name" value="RIBOFLAVIN SYNTHASE ALPHA CHAIN"/>
    <property type="match status" value="1"/>
</dbReference>
<dbReference type="RefSeq" id="WP_099798724.1">
    <property type="nucleotide sequence ID" value="NZ_CP018092.1"/>
</dbReference>
<dbReference type="NCBIfam" id="NF006767">
    <property type="entry name" value="PRK09289.1"/>
    <property type="match status" value="1"/>
</dbReference>
<dbReference type="Pfam" id="PF00677">
    <property type="entry name" value="Lum_binding"/>
    <property type="match status" value="2"/>
</dbReference>
<reference evidence="12 13" key="1">
    <citation type="submission" date="2016-11" db="EMBL/GenBank/DDBJ databases">
        <title>Complete genome sequence of thermophilic cyanobacteria strain Synechococcus sp. PCC6715.</title>
        <authorList>
            <person name="Tang J."/>
            <person name="Daroch M."/>
            <person name="Liang Y."/>
            <person name="Jiang D."/>
            <person name="Shah M."/>
        </authorList>
    </citation>
    <scope>NUCLEOTIDE SEQUENCE [LARGE SCALE GENOMIC DNA]</scope>
    <source>
        <strain evidence="12 13">PCC 6715</strain>
    </source>
</reference>
<dbReference type="KEGG" id="slw:BRW62_05985"/>
<dbReference type="GO" id="GO:0004746">
    <property type="term" value="F:riboflavin synthase activity"/>
    <property type="evidence" value="ECO:0007669"/>
    <property type="project" value="UniProtKB-UniRule"/>
</dbReference>
<dbReference type="Gene3D" id="2.40.30.20">
    <property type="match status" value="2"/>
</dbReference>
<evidence type="ECO:0000256" key="8">
    <source>
        <dbReference type="ARBA" id="ARBA00022737"/>
    </source>
</evidence>
<evidence type="ECO:0000256" key="7">
    <source>
        <dbReference type="ARBA" id="ARBA00022679"/>
    </source>
</evidence>
<evidence type="ECO:0000256" key="2">
    <source>
        <dbReference type="ARBA" id="ARBA00002803"/>
    </source>
</evidence>
<evidence type="ECO:0000256" key="9">
    <source>
        <dbReference type="NCBIfam" id="TIGR00187"/>
    </source>
</evidence>
<dbReference type="InterPro" id="IPR001783">
    <property type="entry name" value="Lumazine-bd"/>
</dbReference>
<evidence type="ECO:0000256" key="1">
    <source>
        <dbReference type="ARBA" id="ARBA00000968"/>
    </source>
</evidence>
<protein>
    <recommendedName>
        <fullName evidence="5 9">Riboflavin synthase</fullName>
        <ecNumber evidence="4 9">2.5.1.9</ecNumber>
    </recommendedName>
</protein>